<dbReference type="SUPFAM" id="SSF49899">
    <property type="entry name" value="Concanavalin A-like lectins/glucanases"/>
    <property type="match status" value="1"/>
</dbReference>
<protein>
    <recommendedName>
        <fullName evidence="11">Alpha-N-arabinofuranosidase</fullName>
    </recommendedName>
</protein>
<dbReference type="InterPro" id="IPR013320">
    <property type="entry name" value="ConA-like_dom_sf"/>
</dbReference>
<dbReference type="CDD" id="cd23399">
    <property type="entry name" value="beta-trefoil_ABD_ABFB"/>
    <property type="match status" value="1"/>
</dbReference>
<evidence type="ECO:0000256" key="5">
    <source>
        <dbReference type="ARBA" id="ARBA00023295"/>
    </source>
</evidence>
<evidence type="ECO:0000256" key="6">
    <source>
        <dbReference type="SAM" id="Phobius"/>
    </source>
</evidence>
<keyword evidence="3" id="KW-0378">Hydrolase</keyword>
<dbReference type="SUPFAM" id="SSF110221">
    <property type="entry name" value="AbfB domain"/>
    <property type="match status" value="1"/>
</dbReference>
<gene>
    <name evidence="9" type="ORF">JOE66_000305</name>
</gene>
<comment type="caution">
    <text evidence="9">The sequence shown here is derived from an EMBL/GenBank/DDBJ whole genome shotgun (WGS) entry which is preliminary data.</text>
</comment>
<evidence type="ECO:0000259" key="7">
    <source>
        <dbReference type="Pfam" id="PF05270"/>
    </source>
</evidence>
<keyword evidence="6" id="KW-0472">Membrane</keyword>
<organism evidence="9 10">
    <name type="scientific">Subtercola frigoramans</name>
    <dbReference type="NCBI Taxonomy" id="120298"/>
    <lineage>
        <taxon>Bacteria</taxon>
        <taxon>Bacillati</taxon>
        <taxon>Actinomycetota</taxon>
        <taxon>Actinomycetes</taxon>
        <taxon>Micrococcales</taxon>
        <taxon>Microbacteriaceae</taxon>
        <taxon>Subtercola</taxon>
    </lineage>
</organism>
<dbReference type="Gene3D" id="2.60.120.200">
    <property type="match status" value="1"/>
</dbReference>
<feature type="transmembrane region" description="Helical" evidence="6">
    <location>
        <begin position="42"/>
        <end position="62"/>
    </location>
</feature>
<keyword evidence="2" id="KW-0732">Signal</keyword>
<dbReference type="InterPro" id="IPR007934">
    <property type="entry name" value="AbfB_ABD"/>
</dbReference>
<keyword evidence="6" id="KW-1133">Transmembrane helix</keyword>
<proteinExistence type="inferred from homology"/>
<dbReference type="Pfam" id="PF09206">
    <property type="entry name" value="ArabFuran-catal"/>
    <property type="match status" value="1"/>
</dbReference>
<evidence type="ECO:0000256" key="2">
    <source>
        <dbReference type="ARBA" id="ARBA00022729"/>
    </source>
</evidence>
<keyword evidence="4" id="KW-0325">Glycoprotein</keyword>
<evidence type="ECO:0000259" key="8">
    <source>
        <dbReference type="Pfam" id="PF09206"/>
    </source>
</evidence>
<dbReference type="EMBL" id="JAFBBU010000001">
    <property type="protein sequence ID" value="MBM7470671.1"/>
    <property type="molecule type" value="Genomic_DNA"/>
</dbReference>
<evidence type="ECO:0000313" key="10">
    <source>
        <dbReference type="Proteomes" id="UP000776164"/>
    </source>
</evidence>
<keyword evidence="5" id="KW-0326">Glycosidase</keyword>
<dbReference type="Proteomes" id="UP000776164">
    <property type="component" value="Unassembled WGS sequence"/>
</dbReference>
<feature type="domain" description="Alpha-L-arabinofuranosidase B arabinose-binding" evidence="7">
    <location>
        <begin position="397"/>
        <end position="538"/>
    </location>
</feature>
<accession>A0ABS2L2F3</accession>
<dbReference type="PANTHER" id="PTHR39447">
    <property type="entry name" value="ALPHA-L-ARABINOFURANOSIDASE B"/>
    <property type="match status" value="1"/>
</dbReference>
<comment type="similarity">
    <text evidence="1">Belongs to the glycosyl hydrolase 54 family.</text>
</comment>
<dbReference type="InterPro" id="IPR015289">
    <property type="entry name" value="A-L-arabinofuranosidase_B_cat"/>
</dbReference>
<sequence length="544" mass="56955">MTEIRFERIVQSDRSHSMKNRDEMDIVPSRSAPRRGWLARRVFAVAAIVGLFGALATIAPAASQAATSLPCDIYANAGTPCVAAHSSTRALFGTYNGPLYQVQRASDNTLADIGLLAAGGYANAAVQDSFCGNTTCTVTKIYDQTTRHNDLTIEAAGDAGPANRGVPAGALPVIAGGHAVYGLSFSGQMGYRNNAATGTAENGAAEGAYMVTSGTHVNGACCFDYGNTERVNKDTGNGHMDAINFGTEPWFAQNGPGPWVQADLENGLFSSGAGYSTNRSYTGDASPFVTALLKNNGQTRFALKDGNAQTGPLTTIYNGALPTATGYSPMHQEGGIVLGTGGDNSNGSIGSFFEGVMTSGYPTDAADNAVQSNVVAVGYGASTGVSGSLANNSEMSLRATTPGFTDNYVRHLADVAVISPITSTSSALDKSDSTWIVRPGLASGSCISLESRYFPGDFLRHYNFAVQRQPMDGSIVFRADATFCPVAGQNGQGTSFQSYNYPGKFLRHYNGKIYIASNGGANPWDTATQWANDVSFIVSTPWAP</sequence>
<keyword evidence="6" id="KW-0812">Transmembrane</keyword>
<dbReference type="InterPro" id="IPR036195">
    <property type="entry name" value="AbfB_ABD_sf"/>
</dbReference>
<feature type="domain" description="Alpha-L-arabinofuranosidase B catalytic" evidence="8">
    <location>
        <begin position="70"/>
        <end position="379"/>
    </location>
</feature>
<evidence type="ECO:0000256" key="4">
    <source>
        <dbReference type="ARBA" id="ARBA00023180"/>
    </source>
</evidence>
<keyword evidence="10" id="KW-1185">Reference proteome</keyword>
<dbReference type="InterPro" id="IPR038964">
    <property type="entry name" value="ABFB"/>
</dbReference>
<dbReference type="PANTHER" id="PTHR39447:SF2">
    <property type="entry name" value="ALPHA-L-ARABINOFURANOSIDASE B"/>
    <property type="match status" value="1"/>
</dbReference>
<evidence type="ECO:0000256" key="3">
    <source>
        <dbReference type="ARBA" id="ARBA00022801"/>
    </source>
</evidence>
<dbReference type="Pfam" id="PF05270">
    <property type="entry name" value="AbfB"/>
    <property type="match status" value="1"/>
</dbReference>
<name>A0ABS2L2F3_9MICO</name>
<dbReference type="Gene3D" id="2.80.10.50">
    <property type="match status" value="1"/>
</dbReference>
<evidence type="ECO:0000256" key="1">
    <source>
        <dbReference type="ARBA" id="ARBA00006963"/>
    </source>
</evidence>
<evidence type="ECO:0000313" key="9">
    <source>
        <dbReference type="EMBL" id="MBM7470671.1"/>
    </source>
</evidence>
<evidence type="ECO:0008006" key="11">
    <source>
        <dbReference type="Google" id="ProtNLM"/>
    </source>
</evidence>
<dbReference type="RefSeq" id="WP_205106390.1">
    <property type="nucleotide sequence ID" value="NZ_BAAAHT010000018.1"/>
</dbReference>
<reference evidence="9 10" key="1">
    <citation type="submission" date="2021-01" db="EMBL/GenBank/DDBJ databases">
        <title>Sequencing the genomes of 1000 actinobacteria strains.</title>
        <authorList>
            <person name="Klenk H.-P."/>
        </authorList>
    </citation>
    <scope>NUCLEOTIDE SEQUENCE [LARGE SCALE GENOMIC DNA]</scope>
    <source>
        <strain evidence="9 10">DSM 13057</strain>
    </source>
</reference>